<dbReference type="Proteomes" id="UP001220962">
    <property type="component" value="Chromosome"/>
</dbReference>
<dbReference type="Pfam" id="PF02518">
    <property type="entry name" value="HATPase_c"/>
    <property type="match status" value="1"/>
</dbReference>
<reference evidence="11" key="1">
    <citation type="submission" date="2023-02" db="EMBL/GenBank/DDBJ databases">
        <title>Pathogen: clinical or host-associated sample.</title>
        <authorList>
            <person name="Hergert J."/>
            <person name="Casey R."/>
            <person name="Wagner J."/>
            <person name="Young E.L."/>
            <person name="Oakeson K.F."/>
        </authorList>
    </citation>
    <scope>NUCLEOTIDE SEQUENCE</scope>
    <source>
        <strain evidence="11">2022CK-00830</strain>
    </source>
</reference>
<name>A0AAX3N1H6_9BACL</name>
<evidence type="ECO:0000256" key="9">
    <source>
        <dbReference type="SAM" id="Phobius"/>
    </source>
</evidence>
<dbReference type="GO" id="GO:0000155">
    <property type="term" value="F:phosphorelay sensor kinase activity"/>
    <property type="evidence" value="ECO:0007669"/>
    <property type="project" value="InterPro"/>
</dbReference>
<evidence type="ECO:0000256" key="7">
    <source>
        <dbReference type="ARBA" id="ARBA00022840"/>
    </source>
</evidence>
<dbReference type="GO" id="GO:0005524">
    <property type="term" value="F:ATP binding"/>
    <property type="evidence" value="ECO:0007669"/>
    <property type="project" value="UniProtKB-KW"/>
</dbReference>
<dbReference type="RefSeq" id="WP_047912259.1">
    <property type="nucleotide sequence ID" value="NZ_CP118101.1"/>
</dbReference>
<feature type="transmembrane region" description="Helical" evidence="9">
    <location>
        <begin position="212"/>
        <end position="234"/>
    </location>
</feature>
<organism evidence="11 12">
    <name type="scientific">Paenibacillus urinalis</name>
    <dbReference type="NCBI Taxonomy" id="521520"/>
    <lineage>
        <taxon>Bacteria</taxon>
        <taxon>Bacillati</taxon>
        <taxon>Bacillota</taxon>
        <taxon>Bacilli</taxon>
        <taxon>Bacillales</taxon>
        <taxon>Paenibacillaceae</taxon>
        <taxon>Paenibacillus</taxon>
    </lineage>
</organism>
<dbReference type="InterPro" id="IPR003594">
    <property type="entry name" value="HATPase_dom"/>
</dbReference>
<dbReference type="PANTHER" id="PTHR43065:SF46">
    <property type="entry name" value="C4-DICARBOXYLATE TRANSPORT SENSOR PROTEIN DCTB"/>
    <property type="match status" value="1"/>
</dbReference>
<dbReference type="SMART" id="SM00388">
    <property type="entry name" value="HisKA"/>
    <property type="match status" value="1"/>
</dbReference>
<keyword evidence="8" id="KW-0902">Two-component regulatory system</keyword>
<dbReference type="InterPro" id="IPR003661">
    <property type="entry name" value="HisK_dim/P_dom"/>
</dbReference>
<proteinExistence type="predicted"/>
<evidence type="ECO:0000256" key="1">
    <source>
        <dbReference type="ARBA" id="ARBA00000085"/>
    </source>
</evidence>
<evidence type="ECO:0000256" key="8">
    <source>
        <dbReference type="ARBA" id="ARBA00023012"/>
    </source>
</evidence>
<evidence type="ECO:0000256" key="5">
    <source>
        <dbReference type="ARBA" id="ARBA00022741"/>
    </source>
</evidence>
<keyword evidence="3" id="KW-0597">Phosphoprotein</keyword>
<keyword evidence="7" id="KW-0067">ATP-binding</keyword>
<evidence type="ECO:0000259" key="10">
    <source>
        <dbReference type="PROSITE" id="PS50109"/>
    </source>
</evidence>
<feature type="transmembrane region" description="Helical" evidence="9">
    <location>
        <begin position="339"/>
        <end position="359"/>
    </location>
</feature>
<evidence type="ECO:0000256" key="2">
    <source>
        <dbReference type="ARBA" id="ARBA00012438"/>
    </source>
</evidence>
<dbReference type="InterPro" id="IPR036097">
    <property type="entry name" value="HisK_dim/P_sf"/>
</dbReference>
<dbReference type="InterPro" id="IPR004358">
    <property type="entry name" value="Sig_transdc_His_kin-like_C"/>
</dbReference>
<dbReference type="InterPro" id="IPR036890">
    <property type="entry name" value="HATPase_C_sf"/>
</dbReference>
<keyword evidence="4" id="KW-0808">Transferase</keyword>
<dbReference type="SMART" id="SM00387">
    <property type="entry name" value="HATPase_c"/>
    <property type="match status" value="1"/>
</dbReference>
<feature type="transmembrane region" description="Helical" evidence="9">
    <location>
        <begin position="310"/>
        <end position="332"/>
    </location>
</feature>
<feature type="domain" description="Histidine kinase" evidence="10">
    <location>
        <begin position="425"/>
        <end position="629"/>
    </location>
</feature>
<accession>A0AAX3N1H6</accession>
<dbReference type="PRINTS" id="PR00344">
    <property type="entry name" value="BCTRLSENSOR"/>
</dbReference>
<protein>
    <recommendedName>
        <fullName evidence="2">histidine kinase</fullName>
        <ecNumber evidence="2">2.7.13.3</ecNumber>
    </recommendedName>
</protein>
<dbReference type="PROSITE" id="PS50109">
    <property type="entry name" value="HIS_KIN"/>
    <property type="match status" value="1"/>
</dbReference>
<dbReference type="CDD" id="cd00082">
    <property type="entry name" value="HisKA"/>
    <property type="match status" value="1"/>
</dbReference>
<feature type="transmembrane region" description="Helical" evidence="9">
    <location>
        <begin position="240"/>
        <end position="260"/>
    </location>
</feature>
<comment type="catalytic activity">
    <reaction evidence="1">
        <text>ATP + protein L-histidine = ADP + protein N-phospho-L-histidine.</text>
        <dbReference type="EC" id="2.7.13.3"/>
    </reaction>
</comment>
<dbReference type="Gene3D" id="1.10.287.130">
    <property type="match status" value="1"/>
</dbReference>
<dbReference type="SUPFAM" id="SSF47384">
    <property type="entry name" value="Homodimeric domain of signal transducing histidine kinase"/>
    <property type="match status" value="1"/>
</dbReference>
<sequence length="629" mass="71272">MKIGPRVSAAIILCLLGVLFILPQAVLHAQEKDIQKLSRDMLWFNDSVNLSYEELMEGNYKWTAIDDSYFADEMDPSTVHAAWTRIKLPADLDERSGLLLEYIYGQQIDIYIDGERVIGQSNNYPFDRNHILLSLDQEDAGKVVYIWTHSSDRTVGLSEDAWTGSYIDLSGMYLRDGLSSVLIGGILLLLAVLIEVTCLFMTRVNTRQWSSMMGVIICFGLAVLLYSPTLYTLYPDYSEILVTGFEAALILLLPLLAYCFEQMIGPGPGGLINKLWKSMLVYIAFCMLVRVVNALTGDVIYAFYEFLTRPVFGVVFIVELILLTYFAILEALKGNRKAYLLSCGSGIFTVAAVVEWILYYTLNWYDFWMIKWGMLAFTVTLVIIKTNPLWGKHEQVELYTKELEVFNNELQRSEKIKIISELAASVAHEVRNPLQVTRGFLQLMSKQENLRNRRYVSIAIEELDRASEIINDFLTFAKPEFDQIRLINLAEEFNHIEGVLIPMANLEGCVITMDVPENLWVRGNTSKFKQAFINILKNSIEAIQGSGEVRVKAYSRGKEIFIHVQDTGIGMNEQELMRLGEPYFSNKTKGTGLGMMVTFRIIEAMDGSIEYSSEKGIGTEAVIRFPSGT</sequence>
<evidence type="ECO:0000313" key="11">
    <source>
        <dbReference type="EMBL" id="WDH83718.1"/>
    </source>
</evidence>
<dbReference type="Pfam" id="PF00512">
    <property type="entry name" value="HisKA"/>
    <property type="match status" value="1"/>
</dbReference>
<keyword evidence="5" id="KW-0547">Nucleotide-binding</keyword>
<feature type="transmembrane region" description="Helical" evidence="9">
    <location>
        <begin position="280"/>
        <end position="304"/>
    </location>
</feature>
<dbReference type="PANTHER" id="PTHR43065">
    <property type="entry name" value="SENSOR HISTIDINE KINASE"/>
    <property type="match status" value="1"/>
</dbReference>
<evidence type="ECO:0000256" key="6">
    <source>
        <dbReference type="ARBA" id="ARBA00022777"/>
    </source>
</evidence>
<keyword evidence="9" id="KW-0472">Membrane</keyword>
<dbReference type="AlphaFoldDB" id="A0AAX3N1H6"/>
<evidence type="ECO:0000256" key="4">
    <source>
        <dbReference type="ARBA" id="ARBA00022679"/>
    </source>
</evidence>
<dbReference type="Gene3D" id="3.30.565.10">
    <property type="entry name" value="Histidine kinase-like ATPase, C-terminal domain"/>
    <property type="match status" value="1"/>
</dbReference>
<dbReference type="EC" id="2.7.13.3" evidence="2"/>
<gene>
    <name evidence="11" type="ORF">PUW23_05685</name>
</gene>
<keyword evidence="6 11" id="KW-0418">Kinase</keyword>
<feature type="transmembrane region" description="Helical" evidence="9">
    <location>
        <begin position="178"/>
        <end position="200"/>
    </location>
</feature>
<evidence type="ECO:0000256" key="3">
    <source>
        <dbReference type="ARBA" id="ARBA00022553"/>
    </source>
</evidence>
<keyword evidence="9" id="KW-0812">Transmembrane</keyword>
<keyword evidence="9" id="KW-1133">Transmembrane helix</keyword>
<dbReference type="EMBL" id="CP118101">
    <property type="protein sequence ID" value="WDH83718.1"/>
    <property type="molecule type" value="Genomic_DNA"/>
</dbReference>
<dbReference type="InterPro" id="IPR005467">
    <property type="entry name" value="His_kinase_dom"/>
</dbReference>
<evidence type="ECO:0000313" key="12">
    <source>
        <dbReference type="Proteomes" id="UP001220962"/>
    </source>
</evidence>
<dbReference type="SUPFAM" id="SSF55874">
    <property type="entry name" value="ATPase domain of HSP90 chaperone/DNA topoisomerase II/histidine kinase"/>
    <property type="match status" value="1"/>
</dbReference>